<gene>
    <name evidence="2" type="primary">PowCR01_000091900</name>
    <name evidence="2" type="ORF">POWCR01_000091900</name>
</gene>
<keyword evidence="1" id="KW-1133">Transmembrane helix</keyword>
<keyword evidence="1" id="KW-0812">Transmembrane</keyword>
<evidence type="ECO:0000256" key="1">
    <source>
        <dbReference type="SAM" id="Phobius"/>
    </source>
</evidence>
<evidence type="ECO:0000313" key="2">
    <source>
        <dbReference type="EMBL" id="SBT73208.1"/>
    </source>
</evidence>
<evidence type="ECO:0000313" key="3">
    <source>
        <dbReference type="Proteomes" id="UP000243200"/>
    </source>
</evidence>
<organism evidence="2 3">
    <name type="scientific">Plasmodium ovale</name>
    <name type="common">malaria parasite P. ovale</name>
    <dbReference type="NCBI Taxonomy" id="36330"/>
    <lineage>
        <taxon>Eukaryota</taxon>
        <taxon>Sar</taxon>
        <taxon>Alveolata</taxon>
        <taxon>Apicomplexa</taxon>
        <taxon>Aconoidasida</taxon>
        <taxon>Haemosporida</taxon>
        <taxon>Plasmodiidae</taxon>
        <taxon>Plasmodium</taxon>
        <taxon>Plasmodium (Plasmodium)</taxon>
    </lineage>
</organism>
<reference evidence="2 3" key="1">
    <citation type="submission" date="2016-06" db="EMBL/GenBank/DDBJ databases">
        <authorList>
            <consortium name="Pathogen Informatics"/>
        </authorList>
    </citation>
    <scope>NUCLEOTIDE SEQUENCE [LARGE SCALE GENOMIC DNA]</scope>
</reference>
<name>A0A1C3KHI7_PLAOA</name>
<dbReference type="AlphaFoldDB" id="A0A1C3KHI7"/>
<dbReference type="EMBL" id="FLRJ01000274">
    <property type="protein sequence ID" value="SBT73208.1"/>
    <property type="molecule type" value="Genomic_DNA"/>
</dbReference>
<dbReference type="VEuPathDB" id="PlasmoDB:PocGH01_00174700"/>
<proteinExistence type="predicted"/>
<protein>
    <recommendedName>
        <fullName evidence="4">PIR protein</fullName>
    </recommendedName>
</protein>
<dbReference type="VEuPathDB" id="PlasmoDB:POWCR01_000091900"/>
<dbReference type="Proteomes" id="UP000243200">
    <property type="component" value="Unassembled WGS sequence"/>
</dbReference>
<evidence type="ECO:0008006" key="4">
    <source>
        <dbReference type="Google" id="ProtNLM"/>
    </source>
</evidence>
<feature type="transmembrane region" description="Helical" evidence="1">
    <location>
        <begin position="176"/>
        <end position="202"/>
    </location>
</feature>
<accession>A0A1C3KHI7</accession>
<keyword evidence="1" id="KW-0472">Membrane</keyword>
<sequence length="244" mass="28568">MGALNEVDYYKTFYKIQEKFHNVLEYEYENFLSKDDQVLRYIAMYLLENYKAEYHAACTLSSDCKERCKHLNNWLNEKQAVYTSNGKCTNNNKLWEQYIEGLWNELQRDSGDDKKCERDKLKKNFPVKWLISSCNNSNPVKIVTSCPEPPEPQEKDCPLSEAPTSSSCKAVLTTTYVVFGILLFSMYLLRFSSVGMMLNNLIRGKKIKKRNMDNENNESFRSPDNSDIESLDRRFNVIYNSLQN</sequence>